<feature type="domain" description="Ice-binding protein C-terminal" evidence="2">
    <location>
        <begin position="194"/>
        <end position="215"/>
    </location>
</feature>
<evidence type="ECO:0000313" key="4">
    <source>
        <dbReference type="Proteomes" id="UP001597124"/>
    </source>
</evidence>
<dbReference type="Pfam" id="PF07589">
    <property type="entry name" value="PEP-CTERM"/>
    <property type="match status" value="1"/>
</dbReference>
<reference evidence="4" key="1">
    <citation type="journal article" date="2019" name="Int. J. Syst. Evol. Microbiol.">
        <title>The Global Catalogue of Microorganisms (GCM) 10K type strain sequencing project: providing services to taxonomists for standard genome sequencing and annotation.</title>
        <authorList>
            <consortium name="The Broad Institute Genomics Platform"/>
            <consortium name="The Broad Institute Genome Sequencing Center for Infectious Disease"/>
            <person name="Wu L."/>
            <person name="Ma J."/>
        </authorList>
    </citation>
    <scope>NUCLEOTIDE SEQUENCE [LARGE SCALE GENOMIC DNA]</scope>
    <source>
        <strain evidence="4">CCUG 52537</strain>
    </source>
</reference>
<keyword evidence="4" id="KW-1185">Reference proteome</keyword>
<feature type="signal peptide" evidence="1">
    <location>
        <begin position="1"/>
        <end position="22"/>
    </location>
</feature>
<proteinExistence type="predicted"/>
<evidence type="ECO:0000259" key="2">
    <source>
        <dbReference type="Pfam" id="PF07589"/>
    </source>
</evidence>
<evidence type="ECO:0000313" key="3">
    <source>
        <dbReference type="EMBL" id="MFD0847966.1"/>
    </source>
</evidence>
<dbReference type="EMBL" id="JBHTIK010000004">
    <property type="protein sequence ID" value="MFD0847966.1"/>
    <property type="molecule type" value="Genomic_DNA"/>
</dbReference>
<sequence>MQRFIVAAWCGAAMTLAASAQAAVINYTFTTNEAVGGTFDGIAVSGSFSYDNTPGGALVVPNAPVAGAIIYIGNVTDFTAEVGSKTVSYTKGNVVVGNDKFNPPATPGAPFDIVQLVPTTGFSGWTELGYTLVSADILFVESALGFDFLDNQALPEMLNENRPDVPGLFSLLFRPVVGGPDVRVFWTGFIVERVPEPAALALFGLGLVGLGFTRRRRV</sequence>
<dbReference type="InterPro" id="IPR013424">
    <property type="entry name" value="Ice-binding_C"/>
</dbReference>
<comment type="caution">
    <text evidence="3">The sequence shown here is derived from an EMBL/GenBank/DDBJ whole genome shotgun (WGS) entry which is preliminary data.</text>
</comment>
<feature type="chain" id="PRO_5046754145" evidence="1">
    <location>
        <begin position="23"/>
        <end position="218"/>
    </location>
</feature>
<accession>A0ABW3C2R8</accession>
<protein>
    <submittedName>
        <fullName evidence="3">PEP-CTERM sorting domain-containing protein</fullName>
    </submittedName>
</protein>
<keyword evidence="1" id="KW-0732">Signal</keyword>
<dbReference type="NCBIfam" id="TIGR02595">
    <property type="entry name" value="PEP_CTERM"/>
    <property type="match status" value="1"/>
</dbReference>
<organism evidence="3 4">
    <name type="scientific">Sphingosinicella xenopeptidilytica</name>
    <dbReference type="NCBI Taxonomy" id="364098"/>
    <lineage>
        <taxon>Bacteria</taxon>
        <taxon>Pseudomonadati</taxon>
        <taxon>Pseudomonadota</taxon>
        <taxon>Alphaproteobacteria</taxon>
        <taxon>Sphingomonadales</taxon>
        <taxon>Sphingosinicellaceae</taxon>
        <taxon>Sphingosinicella</taxon>
    </lineage>
</organism>
<dbReference type="Proteomes" id="UP001597124">
    <property type="component" value="Unassembled WGS sequence"/>
</dbReference>
<gene>
    <name evidence="3" type="ORF">ACFQ00_06505</name>
</gene>
<name>A0ABW3C2R8_SPHXN</name>
<evidence type="ECO:0000256" key="1">
    <source>
        <dbReference type="SAM" id="SignalP"/>
    </source>
</evidence>
<dbReference type="RefSeq" id="WP_381487959.1">
    <property type="nucleotide sequence ID" value="NZ_JBHTIK010000004.1"/>
</dbReference>